<dbReference type="VEuPathDB" id="FungiDB:AMAG_15189"/>
<feature type="compositionally biased region" description="Acidic residues" evidence="1">
    <location>
        <begin position="306"/>
        <end position="317"/>
    </location>
</feature>
<feature type="region of interest" description="Disordered" evidence="1">
    <location>
        <begin position="298"/>
        <end position="349"/>
    </location>
</feature>
<dbReference type="AlphaFoldDB" id="A0A0L0T642"/>
<accession>A0A0L0T642</accession>
<feature type="compositionally biased region" description="Polar residues" evidence="1">
    <location>
        <begin position="1"/>
        <end position="14"/>
    </location>
</feature>
<proteinExistence type="predicted"/>
<name>A0A0L0T642_ALLM3</name>
<feature type="compositionally biased region" description="Basic residues" evidence="1">
    <location>
        <begin position="111"/>
        <end position="123"/>
    </location>
</feature>
<keyword evidence="3" id="KW-1185">Reference proteome</keyword>
<evidence type="ECO:0000313" key="3">
    <source>
        <dbReference type="Proteomes" id="UP000054350"/>
    </source>
</evidence>
<protein>
    <submittedName>
        <fullName evidence="2">Uncharacterized protein</fullName>
    </submittedName>
</protein>
<dbReference type="Proteomes" id="UP000054350">
    <property type="component" value="Unassembled WGS sequence"/>
</dbReference>
<feature type="region of interest" description="Disordered" evidence="1">
    <location>
        <begin position="1"/>
        <end position="53"/>
    </location>
</feature>
<reference evidence="3" key="2">
    <citation type="submission" date="2009-11" db="EMBL/GenBank/DDBJ databases">
        <title>The Genome Sequence of Allomyces macrogynus strain ATCC 38327.</title>
        <authorList>
            <consortium name="The Broad Institute Genome Sequencing Platform"/>
            <person name="Russ C."/>
            <person name="Cuomo C."/>
            <person name="Shea T."/>
            <person name="Young S.K."/>
            <person name="Zeng Q."/>
            <person name="Koehrsen M."/>
            <person name="Haas B."/>
            <person name="Borodovsky M."/>
            <person name="Guigo R."/>
            <person name="Alvarado L."/>
            <person name="Berlin A."/>
            <person name="Borenstein D."/>
            <person name="Chen Z."/>
            <person name="Engels R."/>
            <person name="Freedman E."/>
            <person name="Gellesch M."/>
            <person name="Goldberg J."/>
            <person name="Griggs A."/>
            <person name="Gujja S."/>
            <person name="Heiman D."/>
            <person name="Hepburn T."/>
            <person name="Howarth C."/>
            <person name="Jen D."/>
            <person name="Larson L."/>
            <person name="Lewis B."/>
            <person name="Mehta T."/>
            <person name="Park D."/>
            <person name="Pearson M."/>
            <person name="Roberts A."/>
            <person name="Saif S."/>
            <person name="Shenoy N."/>
            <person name="Sisk P."/>
            <person name="Stolte C."/>
            <person name="Sykes S."/>
            <person name="Walk T."/>
            <person name="White J."/>
            <person name="Yandava C."/>
            <person name="Burger G."/>
            <person name="Gray M.W."/>
            <person name="Holland P.W.H."/>
            <person name="King N."/>
            <person name="Lang F.B.F."/>
            <person name="Roger A.J."/>
            <person name="Ruiz-Trillo I."/>
            <person name="Lander E."/>
            <person name="Nusbaum C."/>
        </authorList>
    </citation>
    <scope>NUCLEOTIDE SEQUENCE [LARGE SCALE GENOMIC DNA]</scope>
    <source>
        <strain evidence="3">ATCC 38327</strain>
    </source>
</reference>
<evidence type="ECO:0000256" key="1">
    <source>
        <dbReference type="SAM" id="MobiDB-lite"/>
    </source>
</evidence>
<feature type="compositionally biased region" description="Acidic residues" evidence="1">
    <location>
        <begin position="324"/>
        <end position="344"/>
    </location>
</feature>
<evidence type="ECO:0000313" key="2">
    <source>
        <dbReference type="EMBL" id="KNE70220.1"/>
    </source>
</evidence>
<organism evidence="2 3">
    <name type="scientific">Allomyces macrogynus (strain ATCC 38327)</name>
    <name type="common">Allomyces javanicus var. macrogynus</name>
    <dbReference type="NCBI Taxonomy" id="578462"/>
    <lineage>
        <taxon>Eukaryota</taxon>
        <taxon>Fungi</taxon>
        <taxon>Fungi incertae sedis</taxon>
        <taxon>Blastocladiomycota</taxon>
        <taxon>Blastocladiomycetes</taxon>
        <taxon>Blastocladiales</taxon>
        <taxon>Blastocladiaceae</taxon>
        <taxon>Allomyces</taxon>
    </lineage>
</organism>
<reference evidence="2 3" key="1">
    <citation type="submission" date="2009-11" db="EMBL/GenBank/DDBJ databases">
        <title>Annotation of Allomyces macrogynus ATCC 38327.</title>
        <authorList>
            <consortium name="The Broad Institute Genome Sequencing Platform"/>
            <person name="Russ C."/>
            <person name="Cuomo C."/>
            <person name="Burger G."/>
            <person name="Gray M.W."/>
            <person name="Holland P.W.H."/>
            <person name="King N."/>
            <person name="Lang F.B.F."/>
            <person name="Roger A.J."/>
            <person name="Ruiz-Trillo I."/>
            <person name="Young S.K."/>
            <person name="Zeng Q."/>
            <person name="Gargeya S."/>
            <person name="Fitzgerald M."/>
            <person name="Haas B."/>
            <person name="Abouelleil A."/>
            <person name="Alvarado L."/>
            <person name="Arachchi H.M."/>
            <person name="Berlin A."/>
            <person name="Chapman S.B."/>
            <person name="Gearin G."/>
            <person name="Goldberg J."/>
            <person name="Griggs A."/>
            <person name="Gujja S."/>
            <person name="Hansen M."/>
            <person name="Heiman D."/>
            <person name="Howarth C."/>
            <person name="Larimer J."/>
            <person name="Lui A."/>
            <person name="MacDonald P.J.P."/>
            <person name="McCowen C."/>
            <person name="Montmayeur A."/>
            <person name="Murphy C."/>
            <person name="Neiman D."/>
            <person name="Pearson M."/>
            <person name="Priest M."/>
            <person name="Roberts A."/>
            <person name="Saif S."/>
            <person name="Shea T."/>
            <person name="Sisk P."/>
            <person name="Stolte C."/>
            <person name="Sykes S."/>
            <person name="Wortman J."/>
            <person name="Nusbaum C."/>
            <person name="Birren B."/>
        </authorList>
    </citation>
    <scope>NUCLEOTIDE SEQUENCE [LARGE SCALE GENOMIC DNA]</scope>
    <source>
        <strain evidence="2 3">ATCC 38327</strain>
    </source>
</reference>
<dbReference type="OrthoDB" id="10645271at2759"/>
<dbReference type="EMBL" id="GG745364">
    <property type="protein sequence ID" value="KNE70220.1"/>
    <property type="molecule type" value="Genomic_DNA"/>
</dbReference>
<feature type="region of interest" description="Disordered" evidence="1">
    <location>
        <begin position="223"/>
        <end position="245"/>
    </location>
</feature>
<sequence length="423" mass="46748">MVTSAGRLRTSTAPTRPAGTRKSTMRRNASPLSRGARPPPPPPRTLALDRGGEGLSPAIRACTACFGVPRPATRRARDRRSKLTRPCARARHACAGAHRPAPSPLSLPLHRPIRPGRQRRRRRRYRKLPPFLPTFPPFHLSNHPWPHPAPSTTTMLAHSLPTPPATPRRASSSSRIDAHWTAVKPVAAARHATIKKRAPSLSSSPRKVATPLRRRVLEDAARQHLPPPVADPEPEPEPEVVIQIAPPPVPSPSFRMPRVWVQVPLPPSPSTAAPAGVPAPPATTTRDLLLPAVMARAAEPAVQHDSDDDVEDKDDDDARGPPLVDDDDDDDFSDADDDDLEAEPTEPVPPRLRRIFRARNAPQRYLDRERDRLRDWLSLRVDVLARTQRKLAAKKVPPKARARARLAKCQRLLAVLDDEDAWC</sequence>
<gene>
    <name evidence="2" type="ORF">AMAG_15189</name>
</gene>
<feature type="region of interest" description="Disordered" evidence="1">
    <location>
        <begin position="90"/>
        <end position="123"/>
    </location>
</feature>